<dbReference type="Pfam" id="PF00078">
    <property type="entry name" value="RVT_1"/>
    <property type="match status" value="1"/>
</dbReference>
<comment type="caution">
    <text evidence="4">The sequence shown here is derived from an EMBL/GenBank/DDBJ whole genome shotgun (WGS) entry which is preliminary data.</text>
</comment>
<dbReference type="AlphaFoldDB" id="A0A6L2K6Q7"/>
<dbReference type="InterPro" id="IPR043128">
    <property type="entry name" value="Rev_trsase/Diguanyl_cyclase"/>
</dbReference>
<gene>
    <name evidence="4" type="ORF">Tci_016478</name>
</gene>
<feature type="compositionally biased region" description="Basic and acidic residues" evidence="2">
    <location>
        <begin position="391"/>
        <end position="417"/>
    </location>
</feature>
<feature type="compositionally biased region" description="Basic and acidic residues" evidence="2">
    <location>
        <begin position="242"/>
        <end position="257"/>
    </location>
</feature>
<dbReference type="Pfam" id="PF08284">
    <property type="entry name" value="RVP_2"/>
    <property type="match status" value="1"/>
</dbReference>
<sequence>MQRPSLFESDGFIYWKNKFETYVKSKDLDLWHVITYGDFPPIQYNPETKKVETVLFDKQNDDLKKKHAKNNDAKMVIYNALQRKEYKRIFMCKTTKEIWNTLLITHQEKSIDIAFARFNTNINSLKALDEGFSSKNYVRKFLRALHPKWRAKVTATEESKDLTSLSLGELIRNLKVYEVIIKNDSEMVKGKKEQNISLALKAKKESSDEDSSTSDSEDEEYAMAVKDFKKIFKRRGRFVRQPHNERKVSQRNKDDKNRKGKRKCFKCGDSNHLIRECPKIPRSYNQRAFVRGSCSNSDEDEEEKTKDEKCLMAKAFNEMVGSNIEGYTARFHELARLVPHMVTLESQCVNRYIQGLAPKIKPHVTSSEPATIQGAMSMDNRLTIDGIKDGHFKKKENVGNKKRSNDQNKNQGRDDRNKRQRTGGNFALTILEQGKGQRRYAGQHSKCAKCNFHLFGNCPGRAFGLGVVEAPQDPNVMTGTFSPNDHFATVLFDSGDDYRFISTNFLPLIDMKPIVINPGYEIEIDSGVKVVTNMIVRGCKLDLEGHMFILDLIPFGHVHGELPEGNMKQLKTMKVNEPKLEDIPVVHEFPGVFLKDLSGLPPSREVEFCIDLILGAMPVAKSPYHNRELNKLTVKNRYPFPRIEDLFDQLQGSWYFSKIDLQSGYHQLRVREEDIPKTTFRMRYGHFEFTVMPFGLTNAPAVFMDLINRVCRPYLNKLIIVFIDDILIYSKSKEEHEVYLKLILELLEEEKLFGKFSKCEFRLQEFTMTPRIKVLIALLCRGTRTFSDYDCEIRYHPCKANVVVDALSKKEWLKPRQAQSMSMAIHSSIKAMILEAQIKASKDVTSQAEMLKGLDKKFERKEDGGLYVTGRILVPVYGNLRTLIMNEAHATRYSINHGSDKMYYDLRGLYWWPIMKKDIAMYVSKCLTCSKVKEEHQKPLGLLQQLEIPK</sequence>
<dbReference type="InterPro" id="IPR036875">
    <property type="entry name" value="Znf_CCHC_sf"/>
</dbReference>
<dbReference type="Gene3D" id="3.10.10.10">
    <property type="entry name" value="HIV Type 1 Reverse Transcriptase, subunit A, domain 1"/>
    <property type="match status" value="1"/>
</dbReference>
<dbReference type="GO" id="GO:0003676">
    <property type="term" value="F:nucleic acid binding"/>
    <property type="evidence" value="ECO:0007669"/>
    <property type="project" value="InterPro"/>
</dbReference>
<dbReference type="GO" id="GO:0003964">
    <property type="term" value="F:RNA-directed DNA polymerase activity"/>
    <property type="evidence" value="ECO:0007669"/>
    <property type="project" value="UniProtKB-KW"/>
</dbReference>
<dbReference type="CDD" id="cd01647">
    <property type="entry name" value="RT_LTR"/>
    <property type="match status" value="1"/>
</dbReference>
<keyword evidence="4" id="KW-0808">Transferase</keyword>
<organism evidence="4">
    <name type="scientific">Tanacetum cinerariifolium</name>
    <name type="common">Dalmatian daisy</name>
    <name type="synonym">Chrysanthemum cinerariifolium</name>
    <dbReference type="NCBI Taxonomy" id="118510"/>
    <lineage>
        <taxon>Eukaryota</taxon>
        <taxon>Viridiplantae</taxon>
        <taxon>Streptophyta</taxon>
        <taxon>Embryophyta</taxon>
        <taxon>Tracheophyta</taxon>
        <taxon>Spermatophyta</taxon>
        <taxon>Magnoliopsida</taxon>
        <taxon>eudicotyledons</taxon>
        <taxon>Gunneridae</taxon>
        <taxon>Pentapetalae</taxon>
        <taxon>asterids</taxon>
        <taxon>campanulids</taxon>
        <taxon>Asterales</taxon>
        <taxon>Asteraceae</taxon>
        <taxon>Asteroideae</taxon>
        <taxon>Anthemideae</taxon>
        <taxon>Anthemidinae</taxon>
        <taxon>Tanacetum</taxon>
    </lineage>
</organism>
<feature type="region of interest" description="Disordered" evidence="2">
    <location>
        <begin position="391"/>
        <end position="425"/>
    </location>
</feature>
<dbReference type="PANTHER" id="PTHR24559">
    <property type="entry name" value="TRANSPOSON TY3-I GAG-POL POLYPROTEIN"/>
    <property type="match status" value="1"/>
</dbReference>
<keyword evidence="1" id="KW-0862">Zinc</keyword>
<dbReference type="InterPro" id="IPR000477">
    <property type="entry name" value="RT_dom"/>
</dbReference>
<accession>A0A6L2K6Q7</accession>
<keyword evidence="1" id="KW-0479">Metal-binding</keyword>
<keyword evidence="4" id="KW-0548">Nucleotidyltransferase</keyword>
<feature type="domain" description="CCHC-type" evidence="3">
    <location>
        <begin position="262"/>
        <end position="279"/>
    </location>
</feature>
<keyword evidence="4" id="KW-0695">RNA-directed DNA polymerase</keyword>
<evidence type="ECO:0000256" key="2">
    <source>
        <dbReference type="SAM" id="MobiDB-lite"/>
    </source>
</evidence>
<feature type="region of interest" description="Disordered" evidence="2">
    <location>
        <begin position="200"/>
        <end position="219"/>
    </location>
</feature>
<feature type="region of interest" description="Disordered" evidence="2">
    <location>
        <begin position="240"/>
        <end position="263"/>
    </location>
</feature>
<dbReference type="PROSITE" id="PS50158">
    <property type="entry name" value="ZF_CCHC"/>
    <property type="match status" value="1"/>
</dbReference>
<dbReference type="Pfam" id="PF19259">
    <property type="entry name" value="Ty3_capsid"/>
    <property type="match status" value="1"/>
</dbReference>
<evidence type="ECO:0000256" key="1">
    <source>
        <dbReference type="PROSITE-ProRule" id="PRU00047"/>
    </source>
</evidence>
<dbReference type="Pfam" id="PF00098">
    <property type="entry name" value="zf-CCHC"/>
    <property type="match status" value="1"/>
</dbReference>
<evidence type="ECO:0000313" key="4">
    <source>
        <dbReference type="EMBL" id="GEU44500.1"/>
    </source>
</evidence>
<dbReference type="InterPro" id="IPR041588">
    <property type="entry name" value="Integrase_H2C2"/>
</dbReference>
<dbReference type="Gene3D" id="3.30.70.270">
    <property type="match status" value="1"/>
</dbReference>
<dbReference type="EMBL" id="BKCJ010001854">
    <property type="protein sequence ID" value="GEU44500.1"/>
    <property type="molecule type" value="Genomic_DNA"/>
</dbReference>
<dbReference type="PANTHER" id="PTHR24559:SF427">
    <property type="entry name" value="RNA-DIRECTED DNA POLYMERASE"/>
    <property type="match status" value="1"/>
</dbReference>
<name>A0A6L2K6Q7_TANCI</name>
<evidence type="ECO:0000259" key="3">
    <source>
        <dbReference type="PROSITE" id="PS50158"/>
    </source>
</evidence>
<dbReference type="InterPro" id="IPR001878">
    <property type="entry name" value="Znf_CCHC"/>
</dbReference>
<dbReference type="InterPro" id="IPR053134">
    <property type="entry name" value="RNA-dir_DNA_polymerase"/>
</dbReference>
<dbReference type="SUPFAM" id="SSF57756">
    <property type="entry name" value="Retrovirus zinc finger-like domains"/>
    <property type="match status" value="1"/>
</dbReference>
<dbReference type="SUPFAM" id="SSF56672">
    <property type="entry name" value="DNA/RNA polymerases"/>
    <property type="match status" value="1"/>
</dbReference>
<dbReference type="Gene3D" id="1.10.340.70">
    <property type="match status" value="1"/>
</dbReference>
<dbReference type="InterPro" id="IPR045358">
    <property type="entry name" value="Ty3_capsid"/>
</dbReference>
<feature type="compositionally biased region" description="Acidic residues" evidence="2">
    <location>
        <begin position="207"/>
        <end position="219"/>
    </location>
</feature>
<dbReference type="Pfam" id="PF17921">
    <property type="entry name" value="Integrase_H2C2"/>
    <property type="match status" value="1"/>
</dbReference>
<protein>
    <submittedName>
        <fullName evidence="4">Putative reverse transcriptase domain, ribonuclease H-like domain, aspartic peptidase domain protein</fullName>
    </submittedName>
</protein>
<dbReference type="InterPro" id="IPR043502">
    <property type="entry name" value="DNA/RNA_pol_sf"/>
</dbReference>
<reference evidence="4" key="1">
    <citation type="journal article" date="2019" name="Sci. Rep.">
        <title>Draft genome of Tanacetum cinerariifolium, the natural source of mosquito coil.</title>
        <authorList>
            <person name="Yamashiro T."/>
            <person name="Shiraishi A."/>
            <person name="Satake H."/>
            <person name="Nakayama K."/>
        </authorList>
    </citation>
    <scope>NUCLEOTIDE SEQUENCE</scope>
</reference>
<dbReference type="GO" id="GO:0008270">
    <property type="term" value="F:zinc ion binding"/>
    <property type="evidence" value="ECO:0007669"/>
    <property type="project" value="UniProtKB-KW"/>
</dbReference>
<proteinExistence type="predicted"/>
<keyword evidence="1" id="KW-0863">Zinc-finger</keyword>
<dbReference type="SMART" id="SM00343">
    <property type="entry name" value="ZnF_C2HC"/>
    <property type="match status" value="1"/>
</dbReference>